<dbReference type="EMBL" id="JAEKFT010000029">
    <property type="protein sequence ID" value="MBT0963389.1"/>
    <property type="molecule type" value="Genomic_DNA"/>
</dbReference>
<feature type="transmembrane region" description="Helical" evidence="1">
    <location>
        <begin position="85"/>
        <end position="108"/>
    </location>
</feature>
<keyword evidence="1" id="KW-0472">Membrane</keyword>
<dbReference type="AlphaFoldDB" id="A0A944DBD5"/>
<feature type="transmembrane region" description="Helical" evidence="1">
    <location>
        <begin position="6"/>
        <end position="27"/>
    </location>
</feature>
<keyword evidence="1" id="KW-1133">Transmembrane helix</keyword>
<comment type="caution">
    <text evidence="2">The sequence shown here is derived from an EMBL/GenBank/DDBJ whole genome shotgun (WGS) entry which is preliminary data.</text>
</comment>
<keyword evidence="3" id="KW-1185">Reference proteome</keyword>
<evidence type="ECO:0000313" key="3">
    <source>
        <dbReference type="Proteomes" id="UP000694660"/>
    </source>
</evidence>
<keyword evidence="1" id="KW-0812">Transmembrane</keyword>
<reference evidence="3" key="1">
    <citation type="journal article" date="2022" name="ISME J.">
        <title>Genetic and phylogenetic analysis of dissimilatory iodate-reducing bacteria identifies potential niches across the world's oceans.</title>
        <authorList>
            <person name="Reyes-Umana V."/>
            <person name="Henning Z."/>
            <person name="Lee K."/>
            <person name="Barnum T.P."/>
            <person name="Coates J.D."/>
        </authorList>
    </citation>
    <scope>NUCLEOTIDE SEQUENCE [LARGE SCALE GENOMIC DNA]</scope>
    <source>
        <strain evidence="3">IR12</strain>
    </source>
</reference>
<gene>
    <name evidence="2" type="ORF">I8J34_19570</name>
</gene>
<accession>A0A944DBD5</accession>
<feature type="transmembrane region" description="Helical" evidence="1">
    <location>
        <begin position="57"/>
        <end position="78"/>
    </location>
</feature>
<name>A0A944DBD5_DENI1</name>
<organism evidence="2 3">
    <name type="scientific">Denitromonas iodatirespirans</name>
    <dbReference type="NCBI Taxonomy" id="2795389"/>
    <lineage>
        <taxon>Bacteria</taxon>
        <taxon>Pseudomonadati</taxon>
        <taxon>Pseudomonadota</taxon>
        <taxon>Betaproteobacteria</taxon>
        <taxon>Rhodocyclales</taxon>
        <taxon>Zoogloeaceae</taxon>
        <taxon>Denitromonas</taxon>
    </lineage>
</organism>
<dbReference type="Proteomes" id="UP000694660">
    <property type="component" value="Unassembled WGS sequence"/>
</dbReference>
<feature type="transmembrane region" description="Helical" evidence="1">
    <location>
        <begin position="114"/>
        <end position="138"/>
    </location>
</feature>
<evidence type="ECO:0000313" key="2">
    <source>
        <dbReference type="EMBL" id="MBT0963389.1"/>
    </source>
</evidence>
<sequence length="141" mass="15178">MTYNTWLVMGAALSQIAAVLHFSCIFWGANGFRLLGAGEPIVALAAVGHWYPRLVAFAVGVLLSVWALYALSGAGVIWPLPYVRGVLICITAIYLIRALAFPLIQPAFPGNSAAFWVVSSTICLVIGLVHLVGLVQVWQRL</sequence>
<protein>
    <submittedName>
        <fullName evidence="2">Uncharacterized protein</fullName>
    </submittedName>
</protein>
<proteinExistence type="predicted"/>
<evidence type="ECO:0000256" key="1">
    <source>
        <dbReference type="SAM" id="Phobius"/>
    </source>
</evidence>